<evidence type="ECO:0000256" key="6">
    <source>
        <dbReference type="ARBA" id="ARBA00023136"/>
    </source>
</evidence>
<keyword evidence="6 7" id="KW-0472">Membrane</keyword>
<keyword evidence="5 7" id="KW-1133">Transmembrane helix</keyword>
<keyword evidence="10" id="KW-1185">Reference proteome</keyword>
<evidence type="ECO:0000256" key="7">
    <source>
        <dbReference type="RuleBase" id="RU363032"/>
    </source>
</evidence>
<comment type="subcellular location">
    <subcellularLocation>
        <location evidence="1 7">Cell membrane</location>
        <topology evidence="1 7">Multi-pass membrane protein</topology>
    </subcellularLocation>
</comment>
<comment type="similarity">
    <text evidence="7">Belongs to the binding-protein-dependent transport system permease family.</text>
</comment>
<gene>
    <name evidence="9" type="ORF">QF035_003317</name>
</gene>
<evidence type="ECO:0000259" key="8">
    <source>
        <dbReference type="PROSITE" id="PS50928"/>
    </source>
</evidence>
<evidence type="ECO:0000256" key="5">
    <source>
        <dbReference type="ARBA" id="ARBA00022989"/>
    </source>
</evidence>
<proteinExistence type="inferred from homology"/>
<feature type="transmembrane region" description="Helical" evidence="7">
    <location>
        <begin position="171"/>
        <end position="197"/>
    </location>
</feature>
<evidence type="ECO:0000313" key="10">
    <source>
        <dbReference type="Proteomes" id="UP001230328"/>
    </source>
</evidence>
<dbReference type="EMBL" id="JAUSZI010000002">
    <property type="protein sequence ID" value="MDQ1025735.1"/>
    <property type="molecule type" value="Genomic_DNA"/>
</dbReference>
<sequence length="255" mass="26804">MLRRVMEFGWPVLGLAAAIGTWALAVVVFDVPEIVLPSPADVLDAFLRVPGYLLGEAVTTLVVIVLGFALAVAAGLLIGVAIAASRIVELMFSPLLVAFNAVPKVALAPLLVVWMGFGQQPKVVMALLVCFFPVVLSVAGGLTSTPVELVELARSLRASRTQTFLRFRFPSALPQIFVGLKVAMPLSAVGAVIGEFSAGDEGLGFVVVQSGANSDTALAFAAIALLGVMSVALFYALVLAERTLLPWVRETTSQR</sequence>
<accession>A0ABU0SQD7</accession>
<dbReference type="Gene3D" id="1.10.3720.10">
    <property type="entry name" value="MetI-like"/>
    <property type="match status" value="1"/>
</dbReference>
<dbReference type="PANTHER" id="PTHR30151">
    <property type="entry name" value="ALKANE SULFONATE ABC TRANSPORTER-RELATED, MEMBRANE SUBUNIT"/>
    <property type="match status" value="1"/>
</dbReference>
<dbReference type="InterPro" id="IPR035906">
    <property type="entry name" value="MetI-like_sf"/>
</dbReference>
<evidence type="ECO:0000256" key="4">
    <source>
        <dbReference type="ARBA" id="ARBA00022692"/>
    </source>
</evidence>
<keyword evidence="4 7" id="KW-0812">Transmembrane</keyword>
<protein>
    <submittedName>
        <fullName evidence="9">NitT/TauT family transport system permease protein</fullName>
    </submittedName>
</protein>
<evidence type="ECO:0000256" key="1">
    <source>
        <dbReference type="ARBA" id="ARBA00004651"/>
    </source>
</evidence>
<feature type="transmembrane region" description="Helical" evidence="7">
    <location>
        <begin position="217"/>
        <end position="240"/>
    </location>
</feature>
<dbReference type="SUPFAM" id="SSF161098">
    <property type="entry name" value="MetI-like"/>
    <property type="match status" value="1"/>
</dbReference>
<feature type="transmembrane region" description="Helical" evidence="7">
    <location>
        <begin position="95"/>
        <end position="117"/>
    </location>
</feature>
<dbReference type="Pfam" id="PF00528">
    <property type="entry name" value="BPD_transp_1"/>
    <property type="match status" value="1"/>
</dbReference>
<dbReference type="InterPro" id="IPR000515">
    <property type="entry name" value="MetI-like"/>
</dbReference>
<feature type="domain" description="ABC transmembrane type-1" evidence="8">
    <location>
        <begin position="57"/>
        <end position="235"/>
    </location>
</feature>
<keyword evidence="2 7" id="KW-0813">Transport</keyword>
<comment type="caution">
    <text evidence="9">The sequence shown here is derived from an EMBL/GenBank/DDBJ whole genome shotgun (WGS) entry which is preliminary data.</text>
</comment>
<dbReference type="CDD" id="cd06261">
    <property type="entry name" value="TM_PBP2"/>
    <property type="match status" value="1"/>
</dbReference>
<dbReference type="PANTHER" id="PTHR30151:SF20">
    <property type="entry name" value="ABC TRANSPORTER PERMEASE PROTEIN HI_0355-RELATED"/>
    <property type="match status" value="1"/>
</dbReference>
<dbReference type="RefSeq" id="WP_307521073.1">
    <property type="nucleotide sequence ID" value="NZ_JAUSZI010000002.1"/>
</dbReference>
<dbReference type="PROSITE" id="PS50928">
    <property type="entry name" value="ABC_TM1"/>
    <property type="match status" value="1"/>
</dbReference>
<feature type="transmembrane region" description="Helical" evidence="7">
    <location>
        <begin position="52"/>
        <end position="83"/>
    </location>
</feature>
<organism evidence="9 10">
    <name type="scientific">Streptomyces umbrinus</name>
    <dbReference type="NCBI Taxonomy" id="67370"/>
    <lineage>
        <taxon>Bacteria</taxon>
        <taxon>Bacillati</taxon>
        <taxon>Actinomycetota</taxon>
        <taxon>Actinomycetes</taxon>
        <taxon>Kitasatosporales</taxon>
        <taxon>Streptomycetaceae</taxon>
        <taxon>Streptomyces</taxon>
        <taxon>Streptomyces phaeochromogenes group</taxon>
    </lineage>
</organism>
<dbReference type="Proteomes" id="UP001230328">
    <property type="component" value="Unassembled WGS sequence"/>
</dbReference>
<feature type="transmembrane region" description="Helical" evidence="7">
    <location>
        <begin position="12"/>
        <end position="32"/>
    </location>
</feature>
<evidence type="ECO:0000256" key="2">
    <source>
        <dbReference type="ARBA" id="ARBA00022448"/>
    </source>
</evidence>
<keyword evidence="3" id="KW-1003">Cell membrane</keyword>
<evidence type="ECO:0000313" key="9">
    <source>
        <dbReference type="EMBL" id="MDQ1025735.1"/>
    </source>
</evidence>
<feature type="transmembrane region" description="Helical" evidence="7">
    <location>
        <begin position="123"/>
        <end position="150"/>
    </location>
</feature>
<evidence type="ECO:0000256" key="3">
    <source>
        <dbReference type="ARBA" id="ARBA00022475"/>
    </source>
</evidence>
<reference evidence="9 10" key="1">
    <citation type="submission" date="2023-07" db="EMBL/GenBank/DDBJ databases">
        <title>Comparative genomics of wheat-associated soil bacteria to identify genetic determinants of phenazine resistance.</title>
        <authorList>
            <person name="Mouncey N."/>
        </authorList>
    </citation>
    <scope>NUCLEOTIDE SEQUENCE [LARGE SCALE GENOMIC DNA]</scope>
    <source>
        <strain evidence="9 10">V2I4</strain>
    </source>
</reference>
<name>A0ABU0SQD7_9ACTN</name>